<dbReference type="PROSITE" id="PS50231">
    <property type="entry name" value="RICIN_B_LECTIN"/>
    <property type="match status" value="1"/>
</dbReference>
<feature type="region of interest" description="Disordered" evidence="1">
    <location>
        <begin position="99"/>
        <end position="137"/>
    </location>
</feature>
<dbReference type="InterPro" id="IPR000772">
    <property type="entry name" value="Ricin_B_lectin"/>
</dbReference>
<dbReference type="InterPro" id="IPR035992">
    <property type="entry name" value="Ricin_B-like_lectins"/>
</dbReference>
<evidence type="ECO:0000256" key="1">
    <source>
        <dbReference type="SAM" id="MobiDB-lite"/>
    </source>
</evidence>
<dbReference type="AlphaFoldDB" id="A0A066Z0V0"/>
<feature type="domain" description="Ricin B lectin" evidence="2">
    <location>
        <begin position="24"/>
        <end position="102"/>
    </location>
</feature>
<sequence>MAERGSAGALKYAHGTPARTTLDQLANTATGKCADLPNYDSNPAGTAVTQYGCNYGSDDNQMWNVEVTRYINGMPLYQFVNDKSGYCLDLPDYGTVPAGTPLCTVAPRTTTTSGRSSDRTPPRRPRALLPEGAGPRS</sequence>
<keyword evidence="4" id="KW-1185">Reference proteome</keyword>
<dbReference type="EMBL" id="JNBY01000035">
    <property type="protein sequence ID" value="KDN87413.1"/>
    <property type="molecule type" value="Genomic_DNA"/>
</dbReference>
<dbReference type="Pfam" id="PF14200">
    <property type="entry name" value="RicinB_lectin_2"/>
    <property type="match status" value="1"/>
</dbReference>
<dbReference type="Proteomes" id="UP000027178">
    <property type="component" value="Unassembled WGS sequence"/>
</dbReference>
<dbReference type="RefSeq" id="WP_035858915.1">
    <property type="nucleotide sequence ID" value="NZ_KK853997.1"/>
</dbReference>
<reference evidence="3 4" key="1">
    <citation type="submission" date="2014-05" db="EMBL/GenBank/DDBJ databases">
        <title>Draft Genome Sequence of Kitasatospora cheerisanensis KCTC 2395.</title>
        <authorList>
            <person name="Nam D.H."/>
        </authorList>
    </citation>
    <scope>NUCLEOTIDE SEQUENCE [LARGE SCALE GENOMIC DNA]</scope>
    <source>
        <strain evidence="3 4">KCTC 2395</strain>
    </source>
</reference>
<evidence type="ECO:0000313" key="3">
    <source>
        <dbReference type="EMBL" id="KDN87413.1"/>
    </source>
</evidence>
<dbReference type="CDD" id="cd00161">
    <property type="entry name" value="beta-trefoil_Ricin-like"/>
    <property type="match status" value="1"/>
</dbReference>
<evidence type="ECO:0000313" key="4">
    <source>
        <dbReference type="Proteomes" id="UP000027178"/>
    </source>
</evidence>
<dbReference type="PATRIC" id="fig|1348663.4.peg.748"/>
<proteinExistence type="predicted"/>
<organism evidence="3 4">
    <name type="scientific">Kitasatospora cheerisanensis KCTC 2395</name>
    <dbReference type="NCBI Taxonomy" id="1348663"/>
    <lineage>
        <taxon>Bacteria</taxon>
        <taxon>Bacillati</taxon>
        <taxon>Actinomycetota</taxon>
        <taxon>Actinomycetes</taxon>
        <taxon>Kitasatosporales</taxon>
        <taxon>Streptomycetaceae</taxon>
        <taxon>Kitasatospora</taxon>
    </lineage>
</organism>
<protein>
    <recommendedName>
        <fullName evidence="2">Ricin B lectin domain-containing protein</fullName>
    </recommendedName>
</protein>
<evidence type="ECO:0000259" key="2">
    <source>
        <dbReference type="Pfam" id="PF14200"/>
    </source>
</evidence>
<accession>A0A066Z0V0</accession>
<gene>
    <name evidence="3" type="ORF">KCH_07850</name>
</gene>
<name>A0A066Z0V0_9ACTN</name>
<comment type="caution">
    <text evidence="3">The sequence shown here is derived from an EMBL/GenBank/DDBJ whole genome shotgun (WGS) entry which is preliminary data.</text>
</comment>
<dbReference type="Gene3D" id="2.80.10.50">
    <property type="match status" value="1"/>
</dbReference>
<dbReference type="SUPFAM" id="SSF50370">
    <property type="entry name" value="Ricin B-like lectins"/>
    <property type="match status" value="1"/>
</dbReference>
<dbReference type="HOGENOM" id="CLU_1862508_0_0_11"/>